<dbReference type="InterPro" id="IPR033453">
    <property type="entry name" value="Glyco_hydro_30_TIM-barrel"/>
</dbReference>
<evidence type="ECO:0000313" key="7">
    <source>
        <dbReference type="EMBL" id="KAK0523310.1"/>
    </source>
</evidence>
<reference evidence="7" key="1">
    <citation type="journal article" date="2023" name="PhytoFront">
        <title>Draft Genome Resources of Seven Strains of Tilletia horrida, Causal Agent of Kernel Smut of Rice.</title>
        <authorList>
            <person name="Khanal S."/>
            <person name="Antony Babu S."/>
            <person name="Zhou X.G."/>
        </authorList>
    </citation>
    <scope>NUCLEOTIDE SEQUENCE</scope>
    <source>
        <strain evidence="7">TX3</strain>
    </source>
</reference>
<evidence type="ECO:0000256" key="4">
    <source>
        <dbReference type="RuleBase" id="RU361188"/>
    </source>
</evidence>
<keyword evidence="5" id="KW-0472">Membrane</keyword>
<dbReference type="PANTHER" id="PTHR11069:SF23">
    <property type="entry name" value="LYSOSOMAL ACID GLUCOSYLCERAMIDASE"/>
    <property type="match status" value="1"/>
</dbReference>
<keyword evidence="3 4" id="KW-0378">Hydrolase</keyword>
<evidence type="ECO:0000313" key="8">
    <source>
        <dbReference type="Proteomes" id="UP001176521"/>
    </source>
</evidence>
<dbReference type="Proteomes" id="UP001176521">
    <property type="component" value="Unassembled WGS sequence"/>
</dbReference>
<organism evidence="7 8">
    <name type="scientific">Tilletia horrida</name>
    <dbReference type="NCBI Taxonomy" id="155126"/>
    <lineage>
        <taxon>Eukaryota</taxon>
        <taxon>Fungi</taxon>
        <taxon>Dikarya</taxon>
        <taxon>Basidiomycota</taxon>
        <taxon>Ustilaginomycotina</taxon>
        <taxon>Exobasidiomycetes</taxon>
        <taxon>Tilletiales</taxon>
        <taxon>Tilletiaceae</taxon>
        <taxon>Tilletia</taxon>
    </lineage>
</organism>
<dbReference type="SUPFAM" id="SSF51445">
    <property type="entry name" value="(Trans)glycosidases"/>
    <property type="match status" value="1"/>
</dbReference>
<dbReference type="GO" id="GO:0006680">
    <property type="term" value="P:glucosylceramide catabolic process"/>
    <property type="evidence" value="ECO:0007669"/>
    <property type="project" value="TreeGrafter"/>
</dbReference>
<dbReference type="AlphaFoldDB" id="A0AAN6JHX1"/>
<evidence type="ECO:0000256" key="5">
    <source>
        <dbReference type="SAM" id="Phobius"/>
    </source>
</evidence>
<comment type="similarity">
    <text evidence="1 4">Belongs to the glycosyl hydrolase 30 family.</text>
</comment>
<dbReference type="GO" id="GO:0004348">
    <property type="term" value="F:glucosylceramidase activity"/>
    <property type="evidence" value="ECO:0007669"/>
    <property type="project" value="InterPro"/>
</dbReference>
<keyword evidence="2" id="KW-0732">Signal</keyword>
<dbReference type="GO" id="GO:0016020">
    <property type="term" value="C:membrane"/>
    <property type="evidence" value="ECO:0007669"/>
    <property type="project" value="GOC"/>
</dbReference>
<accession>A0AAN6JHX1</accession>
<dbReference type="InterPro" id="IPR001139">
    <property type="entry name" value="Glyco_hydro_30"/>
</dbReference>
<evidence type="ECO:0000256" key="1">
    <source>
        <dbReference type="ARBA" id="ARBA00005382"/>
    </source>
</evidence>
<feature type="domain" description="Glycosyl hydrolase family 30 TIM-barrel" evidence="6">
    <location>
        <begin position="131"/>
        <end position="455"/>
    </location>
</feature>
<keyword evidence="5" id="KW-1133">Transmembrane helix</keyword>
<dbReference type="EMBL" id="JAPDMQ010000523">
    <property type="protein sequence ID" value="KAK0523310.1"/>
    <property type="molecule type" value="Genomic_DNA"/>
</dbReference>
<proteinExistence type="inferred from homology"/>
<keyword evidence="8" id="KW-1185">Reference proteome</keyword>
<dbReference type="Gene3D" id="3.20.20.80">
    <property type="entry name" value="Glycosidases"/>
    <property type="match status" value="1"/>
</dbReference>
<evidence type="ECO:0000259" key="6">
    <source>
        <dbReference type="Pfam" id="PF02055"/>
    </source>
</evidence>
<dbReference type="Pfam" id="PF02055">
    <property type="entry name" value="Glyco_hydro_30"/>
    <property type="match status" value="1"/>
</dbReference>
<comment type="caution">
    <text evidence="7">The sequence shown here is derived from an EMBL/GenBank/DDBJ whole genome shotgun (WGS) entry which is preliminary data.</text>
</comment>
<keyword evidence="5" id="KW-0812">Transmembrane</keyword>
<name>A0AAN6JHX1_9BASI</name>
<feature type="transmembrane region" description="Helical" evidence="5">
    <location>
        <begin position="30"/>
        <end position="53"/>
    </location>
</feature>
<feature type="non-terminal residue" evidence="7">
    <location>
        <position position="577"/>
    </location>
</feature>
<keyword evidence="4" id="KW-0326">Glycosidase</keyword>
<sequence length="577" mass="62326">MYAFKRESIVNDNSSWHKGQSWKRRRRVRIAIVLGVLLVILAIALGVGLGVGLRNSGNNNRPHVLPVDFPNESLDNSPKGLTERGFFYTTSDPAGTAILNWTASGFTFKTYNNDTSGADIIVNTSIPIQQIDGFGAALTDAAAYTLFELKQGNSSIYNATMQALFNIRTGIPILRVPLGCSDFSLEQYVFAPNAPPGDILSMAIASQNATLALQSANFSLGPANDYLVPILRDIVAMRPQIKIMFSPWSPPAWTKTGGSLAGGSIVPGFVPIVAQYYLKSIKAFVDAGIPVWSMTLQNEPSFAAKYPSTVVDSPTQSQLASAIRALRSQYGLGDLKIFAHDNNFAAWQDAADIVNLNSSAIDGIAWHAYKGNAGQISSFRANISLAAQGALETHMTEFTGTATDTKTRWDSQRYWIEQVYFPMLAQYARSVEIWNIALSPRYGPRLSSSYCSNCVGGLQISTPDAFADPWVQIMPQYITMAHFNAIAVDLSTVGGGPAFRALTVQQPNATGSTANITCMTSQGFAASLKGAELVPSNAARTNTVFTRRAGLVLYNACNTSQELNLNIDGRATTFTSQ</sequence>
<dbReference type="InterPro" id="IPR017853">
    <property type="entry name" value="GH"/>
</dbReference>
<evidence type="ECO:0000256" key="2">
    <source>
        <dbReference type="ARBA" id="ARBA00022729"/>
    </source>
</evidence>
<protein>
    <recommendedName>
        <fullName evidence="6">Glycosyl hydrolase family 30 TIM-barrel domain-containing protein</fullName>
    </recommendedName>
</protein>
<dbReference type="PANTHER" id="PTHR11069">
    <property type="entry name" value="GLUCOSYLCERAMIDASE"/>
    <property type="match status" value="1"/>
</dbReference>
<evidence type="ECO:0000256" key="3">
    <source>
        <dbReference type="ARBA" id="ARBA00022801"/>
    </source>
</evidence>
<gene>
    <name evidence="7" type="ORF">OC842_006193</name>
</gene>